<proteinExistence type="predicted"/>
<comment type="caution">
    <text evidence="2">The sequence shown here is derived from an EMBL/GenBank/DDBJ whole genome shotgun (WGS) entry which is preliminary data.</text>
</comment>
<dbReference type="EMBL" id="JAYMYR010000009">
    <property type="protein sequence ID" value="KAK7342250.1"/>
    <property type="molecule type" value="Genomic_DNA"/>
</dbReference>
<feature type="signal peptide" evidence="1">
    <location>
        <begin position="1"/>
        <end position="17"/>
    </location>
</feature>
<reference evidence="2 3" key="1">
    <citation type="submission" date="2024-01" db="EMBL/GenBank/DDBJ databases">
        <title>The genomes of 5 underutilized Papilionoideae crops provide insights into root nodulation and disease resistanc.</title>
        <authorList>
            <person name="Jiang F."/>
        </authorList>
    </citation>
    <scope>NUCLEOTIDE SEQUENCE [LARGE SCALE GENOMIC DNA]</scope>
    <source>
        <strain evidence="2">JINMINGXINNONG_FW02</strain>
        <tissue evidence="2">Leaves</tissue>
    </source>
</reference>
<gene>
    <name evidence="2" type="ORF">VNO80_25195</name>
</gene>
<organism evidence="2 3">
    <name type="scientific">Phaseolus coccineus</name>
    <name type="common">Scarlet runner bean</name>
    <name type="synonym">Phaseolus multiflorus</name>
    <dbReference type="NCBI Taxonomy" id="3886"/>
    <lineage>
        <taxon>Eukaryota</taxon>
        <taxon>Viridiplantae</taxon>
        <taxon>Streptophyta</taxon>
        <taxon>Embryophyta</taxon>
        <taxon>Tracheophyta</taxon>
        <taxon>Spermatophyta</taxon>
        <taxon>Magnoliopsida</taxon>
        <taxon>eudicotyledons</taxon>
        <taxon>Gunneridae</taxon>
        <taxon>Pentapetalae</taxon>
        <taxon>rosids</taxon>
        <taxon>fabids</taxon>
        <taxon>Fabales</taxon>
        <taxon>Fabaceae</taxon>
        <taxon>Papilionoideae</taxon>
        <taxon>50 kb inversion clade</taxon>
        <taxon>NPAAA clade</taxon>
        <taxon>indigoferoid/millettioid clade</taxon>
        <taxon>Phaseoleae</taxon>
        <taxon>Phaseolus</taxon>
    </lineage>
</organism>
<evidence type="ECO:0000313" key="2">
    <source>
        <dbReference type="EMBL" id="KAK7342250.1"/>
    </source>
</evidence>
<dbReference type="AlphaFoldDB" id="A0AAN9LTU2"/>
<sequence length="154" mass="16517">MLLIMALVTCIVPFSDEGECSEQVRNAFLSGKDAVDGNGHSSKLEGERAEKTVGATTNSNANPLPVIEGFQTNLTNHPQFYVGEDDGECSKQVRNAFLSGKDAVDGDGHSSELEGERVEKTIGATTNDDANPSLVIKCFQTNLINHPRFCDGTL</sequence>
<accession>A0AAN9LTU2</accession>
<evidence type="ECO:0000256" key="1">
    <source>
        <dbReference type="SAM" id="SignalP"/>
    </source>
</evidence>
<dbReference type="Proteomes" id="UP001374584">
    <property type="component" value="Unassembled WGS sequence"/>
</dbReference>
<keyword evidence="1" id="KW-0732">Signal</keyword>
<evidence type="ECO:0000313" key="3">
    <source>
        <dbReference type="Proteomes" id="UP001374584"/>
    </source>
</evidence>
<feature type="chain" id="PRO_5043000719" evidence="1">
    <location>
        <begin position="18"/>
        <end position="154"/>
    </location>
</feature>
<keyword evidence="3" id="KW-1185">Reference proteome</keyword>
<protein>
    <submittedName>
        <fullName evidence="2">Uncharacterized protein</fullName>
    </submittedName>
</protein>
<name>A0AAN9LTU2_PHACN</name>